<accession>A0A9P8P0Y9</accession>
<dbReference type="EMBL" id="JAEUBD010001266">
    <property type="protein sequence ID" value="KAH3662966.1"/>
    <property type="molecule type" value="Genomic_DNA"/>
</dbReference>
<comment type="caution">
    <text evidence="1">The sequence shown here is derived from an EMBL/GenBank/DDBJ whole genome shotgun (WGS) entry which is preliminary data.</text>
</comment>
<dbReference type="Proteomes" id="UP000788993">
    <property type="component" value="Unassembled WGS sequence"/>
</dbReference>
<evidence type="ECO:0000313" key="2">
    <source>
        <dbReference type="Proteomes" id="UP000788993"/>
    </source>
</evidence>
<dbReference type="AlphaFoldDB" id="A0A9P8P0Y9"/>
<reference evidence="1" key="2">
    <citation type="submission" date="2021-01" db="EMBL/GenBank/DDBJ databases">
        <authorList>
            <person name="Schikora-Tamarit M.A."/>
        </authorList>
    </citation>
    <scope>NUCLEOTIDE SEQUENCE</scope>
    <source>
        <strain evidence="1">NCAIM Y.01608</strain>
    </source>
</reference>
<organism evidence="1 2">
    <name type="scientific">Ogataea polymorpha</name>
    <dbReference type="NCBI Taxonomy" id="460523"/>
    <lineage>
        <taxon>Eukaryota</taxon>
        <taxon>Fungi</taxon>
        <taxon>Dikarya</taxon>
        <taxon>Ascomycota</taxon>
        <taxon>Saccharomycotina</taxon>
        <taxon>Pichiomycetes</taxon>
        <taxon>Pichiales</taxon>
        <taxon>Pichiaceae</taxon>
        <taxon>Ogataea</taxon>
    </lineage>
</organism>
<protein>
    <submittedName>
        <fullName evidence="1">Uncharacterized protein</fullName>
    </submittedName>
</protein>
<keyword evidence="2" id="KW-1185">Reference proteome</keyword>
<name>A0A9P8P0Y9_9ASCO</name>
<sequence>MDRDESSVSDRLGLAEATFSDRDITELVFFLLLGRGGAGFFGDLGLSSDDDECAAYGRFNWKLCCNCWTFPNLEIKGEMFDWNGGMSTTTRLSSDLSGRVASLEYSRHRCWISAMKELDSCS</sequence>
<proteinExistence type="predicted"/>
<evidence type="ECO:0000313" key="1">
    <source>
        <dbReference type="EMBL" id="KAH3662966.1"/>
    </source>
</evidence>
<reference evidence="1" key="1">
    <citation type="journal article" date="2021" name="Open Biol.">
        <title>Shared evolutionary footprints suggest mitochondrial oxidative damage underlies multiple complex I losses in fungi.</title>
        <authorList>
            <person name="Schikora-Tamarit M.A."/>
            <person name="Marcet-Houben M."/>
            <person name="Nosek J."/>
            <person name="Gabaldon T."/>
        </authorList>
    </citation>
    <scope>NUCLEOTIDE SEQUENCE</scope>
    <source>
        <strain evidence="1">NCAIM Y.01608</strain>
    </source>
</reference>
<gene>
    <name evidence="1" type="ORF">OGATHE_004542</name>
</gene>